<dbReference type="EMBL" id="BARU01007034">
    <property type="protein sequence ID" value="GAH40388.1"/>
    <property type="molecule type" value="Genomic_DNA"/>
</dbReference>
<proteinExistence type="predicted"/>
<dbReference type="NCBIfam" id="TIGR04183">
    <property type="entry name" value="Por_Secre_tail"/>
    <property type="match status" value="1"/>
</dbReference>
<gene>
    <name evidence="2" type="ORF">S03H2_13876</name>
</gene>
<dbReference type="AlphaFoldDB" id="X1H511"/>
<dbReference type="Gene3D" id="2.60.40.4070">
    <property type="match status" value="1"/>
</dbReference>
<protein>
    <recommendedName>
        <fullName evidence="1">Secretion system C-terminal sorting domain-containing protein</fullName>
    </recommendedName>
</protein>
<dbReference type="InterPro" id="IPR026444">
    <property type="entry name" value="Secre_tail"/>
</dbReference>
<name>X1H511_9ZZZZ</name>
<evidence type="ECO:0000313" key="2">
    <source>
        <dbReference type="EMBL" id="GAH40388.1"/>
    </source>
</evidence>
<comment type="caution">
    <text evidence="2">The sequence shown here is derived from an EMBL/GenBank/DDBJ whole genome shotgun (WGS) entry which is preliminary data.</text>
</comment>
<sequence>YYDPLYQGGYDFGPLFGINATDDGSGDLATVNGQSGSFTEGMSFSYTGENSFIDHISPISPASLIFRNSSPVYDCGVANDAGSYRTVGTSFEFGGLSDGSPPSTKEILADSIMHFFGIYVGIEEEPVSVLNLPKVYGLSNSYPNPCGKRVVINYQIPRKGKVSFKVYDVSGRLTDVLIDGVVEPGYHSLRLDTEGYASGVYFYRLIAGGETFTRKMIVVK</sequence>
<evidence type="ECO:0000259" key="1">
    <source>
        <dbReference type="Pfam" id="PF18962"/>
    </source>
</evidence>
<dbReference type="Pfam" id="PF18962">
    <property type="entry name" value="Por_Secre_tail"/>
    <property type="match status" value="1"/>
</dbReference>
<accession>X1H511</accession>
<feature type="domain" description="Secretion system C-terminal sorting" evidence="1">
    <location>
        <begin position="142"/>
        <end position="218"/>
    </location>
</feature>
<feature type="non-terminal residue" evidence="2">
    <location>
        <position position="1"/>
    </location>
</feature>
<organism evidence="2">
    <name type="scientific">marine sediment metagenome</name>
    <dbReference type="NCBI Taxonomy" id="412755"/>
    <lineage>
        <taxon>unclassified sequences</taxon>
        <taxon>metagenomes</taxon>
        <taxon>ecological metagenomes</taxon>
    </lineage>
</organism>
<reference evidence="2" key="1">
    <citation type="journal article" date="2014" name="Front. Microbiol.">
        <title>High frequency of phylogenetically diverse reductive dehalogenase-homologous genes in deep subseafloor sedimentary metagenomes.</title>
        <authorList>
            <person name="Kawai M."/>
            <person name="Futagami T."/>
            <person name="Toyoda A."/>
            <person name="Takaki Y."/>
            <person name="Nishi S."/>
            <person name="Hori S."/>
            <person name="Arai W."/>
            <person name="Tsubouchi T."/>
            <person name="Morono Y."/>
            <person name="Uchiyama I."/>
            <person name="Ito T."/>
            <person name="Fujiyama A."/>
            <person name="Inagaki F."/>
            <person name="Takami H."/>
        </authorList>
    </citation>
    <scope>NUCLEOTIDE SEQUENCE</scope>
    <source>
        <strain evidence="2">Expedition CK06-06</strain>
    </source>
</reference>